<evidence type="ECO:0000313" key="3">
    <source>
        <dbReference type="Proteomes" id="UP000692954"/>
    </source>
</evidence>
<dbReference type="EMBL" id="CAJJDN010000051">
    <property type="protein sequence ID" value="CAD8087368.1"/>
    <property type="molecule type" value="Genomic_DNA"/>
</dbReference>
<evidence type="ECO:0000313" key="2">
    <source>
        <dbReference type="EMBL" id="CAD8087368.1"/>
    </source>
</evidence>
<protein>
    <submittedName>
        <fullName evidence="2">Uncharacterized protein</fullName>
    </submittedName>
</protein>
<reference evidence="2" key="1">
    <citation type="submission" date="2021-01" db="EMBL/GenBank/DDBJ databases">
        <authorList>
            <consortium name="Genoscope - CEA"/>
            <person name="William W."/>
        </authorList>
    </citation>
    <scope>NUCLEOTIDE SEQUENCE</scope>
</reference>
<feature type="region of interest" description="Disordered" evidence="1">
    <location>
        <begin position="147"/>
        <end position="170"/>
    </location>
</feature>
<dbReference type="Proteomes" id="UP000692954">
    <property type="component" value="Unassembled WGS sequence"/>
</dbReference>
<sequence length="213" mass="25973">MSNQDELKKLMEEKRKQKITQIELPKNAQLVEGKIFCIECEQMNETLVDFKRHLIGQKHKNALQVLKRNAQIDVNRLENEAFREQKIRKQKLTRQQIERINKEVDQEFAEIEQITYEVKNQNDLPEDFFDQIEVETKIQQQMQEEQQRKIKEQNEQKMDEDIDIQNEKQDIQKRREKILKNRSQKQKKVEFEFNEEELQEGDFQLNWKQKGNN</sequence>
<dbReference type="OrthoDB" id="301515at2759"/>
<name>A0A8S1N392_9CILI</name>
<keyword evidence="3" id="KW-1185">Reference proteome</keyword>
<evidence type="ECO:0000256" key="1">
    <source>
        <dbReference type="SAM" id="MobiDB-lite"/>
    </source>
</evidence>
<dbReference type="AlphaFoldDB" id="A0A8S1N392"/>
<comment type="caution">
    <text evidence="2">The sequence shown here is derived from an EMBL/GenBank/DDBJ whole genome shotgun (WGS) entry which is preliminary data.</text>
</comment>
<accession>A0A8S1N392</accession>
<proteinExistence type="predicted"/>
<gene>
    <name evidence="2" type="ORF">PSON_ATCC_30995.1.T0510146</name>
</gene>
<organism evidence="2 3">
    <name type="scientific">Paramecium sonneborni</name>
    <dbReference type="NCBI Taxonomy" id="65129"/>
    <lineage>
        <taxon>Eukaryota</taxon>
        <taxon>Sar</taxon>
        <taxon>Alveolata</taxon>
        <taxon>Ciliophora</taxon>
        <taxon>Intramacronucleata</taxon>
        <taxon>Oligohymenophorea</taxon>
        <taxon>Peniculida</taxon>
        <taxon>Parameciidae</taxon>
        <taxon>Paramecium</taxon>
    </lineage>
</organism>